<dbReference type="EMBL" id="JH600068">
    <property type="protein sequence ID" value="EIG55722.1"/>
    <property type="molecule type" value="Genomic_DNA"/>
</dbReference>
<accession>I2Q7G6</accession>
<dbReference type="OrthoDB" id="258915at2"/>
<feature type="transmembrane region" description="Helical" evidence="1">
    <location>
        <begin position="377"/>
        <end position="394"/>
    </location>
</feature>
<keyword evidence="1" id="KW-0812">Transmembrane</keyword>
<feature type="transmembrane region" description="Helical" evidence="1">
    <location>
        <begin position="214"/>
        <end position="230"/>
    </location>
</feature>
<protein>
    <recommendedName>
        <fullName evidence="3">Glycosyltransferase RgtA/B/C/D-like domain-containing protein</fullName>
    </recommendedName>
</protein>
<dbReference type="eggNOG" id="ENOG502ZMD2">
    <property type="taxonomic scope" value="Bacteria"/>
</dbReference>
<feature type="transmembrane region" description="Helical" evidence="1">
    <location>
        <begin position="442"/>
        <end position="461"/>
    </location>
</feature>
<reference evidence="2" key="1">
    <citation type="submission" date="2011-11" db="EMBL/GenBank/DDBJ databases">
        <title>Improved High-Quality Draft sequence of Desulfovibrio sp. U5L.</title>
        <authorList>
            <consortium name="US DOE Joint Genome Institute"/>
            <person name="Lucas S."/>
            <person name="Han J."/>
            <person name="Lapidus A."/>
            <person name="Cheng J.-F."/>
            <person name="Goodwin L."/>
            <person name="Pitluck S."/>
            <person name="Peters L."/>
            <person name="Ovchinnikova G."/>
            <person name="Held B."/>
            <person name="Detter J.C."/>
            <person name="Han C."/>
            <person name="Tapia R."/>
            <person name="Land M."/>
            <person name="Hauser L."/>
            <person name="Kyrpides N."/>
            <person name="Ivanova N."/>
            <person name="Pagani I."/>
            <person name="Gabster J."/>
            <person name="Walker C."/>
            <person name="Stolyar S."/>
            <person name="Stahl D."/>
            <person name="Arkin A."/>
            <person name="Dehal P."/>
            <person name="Hazen T."/>
            <person name="Woyke T."/>
        </authorList>
    </citation>
    <scope>NUCLEOTIDE SEQUENCE [LARGE SCALE GENOMIC DNA]</scope>
    <source>
        <strain evidence="2">U5L</strain>
    </source>
</reference>
<feature type="transmembrane region" description="Helical" evidence="1">
    <location>
        <begin position="159"/>
        <end position="176"/>
    </location>
</feature>
<feature type="transmembrane region" description="Helical" evidence="1">
    <location>
        <begin position="188"/>
        <end position="208"/>
    </location>
</feature>
<dbReference type="HOGENOM" id="CLU_477962_0_0_7"/>
<evidence type="ECO:0000256" key="1">
    <source>
        <dbReference type="SAM" id="Phobius"/>
    </source>
</evidence>
<feature type="transmembrane region" description="Helical" evidence="1">
    <location>
        <begin position="288"/>
        <end position="310"/>
    </location>
</feature>
<evidence type="ECO:0008006" key="3">
    <source>
        <dbReference type="Google" id="ProtNLM"/>
    </source>
</evidence>
<feature type="transmembrane region" description="Helical" evidence="1">
    <location>
        <begin position="518"/>
        <end position="537"/>
    </location>
</feature>
<dbReference type="AlphaFoldDB" id="I2Q7G6"/>
<feature type="transmembrane region" description="Helical" evidence="1">
    <location>
        <begin position="264"/>
        <end position="281"/>
    </location>
</feature>
<keyword evidence="1" id="KW-0472">Membrane</keyword>
<dbReference type="STRING" id="596152.DesU5LDRAFT_4130"/>
<name>I2Q7G6_9BACT</name>
<keyword evidence="1" id="KW-1133">Transmembrane helix</keyword>
<proteinExistence type="predicted"/>
<sequence length="589" mass="62410">MHPSDLFHAVSRPFRRAFSARSAAAPFLVAVFALAGVRAVGVGLVQMPFNGWDELPHIAVAYAVHTTGRMPTPRTPMPRELVPFITAHPHPTTSLSMLRGIDARPYPGGSPACGIEPAKRFDMFLYQAQHGPLFYHLAALFCPGPDPARLLAWVDGVRLFNAALLLLTLGLWRFALGRCLPARGPLAWLPDGVLLLCAGFSYVAYDFVRFANDGLALFLGSAALALAVAWKNPVPRPATSQAWRGATLGALTGLAVLAKATALPLVPVLGLLLAWPCLGPGRTRRERLAALTGLAAFVCGYAAVAGPYHWPYLVQYGQLTGMQEAIYASRRGFGLGRLLLATRDLGYGLFRNPVLYNAMPHVAGWSNLSSPTWLNQGFKLALSGCALALGAALVRPQARRQAGRLMAAAPELPLLFAFCTLALFFHALHSTLAWGFPTTGSWYAMAALPALFLLLLLGPALLGPRAGLAALFFLAVLCNVAYLGGTYDTLLAEETGQAGYFAAFRIAAGHHALGGPRLALLPFVELACLAVALGLAARRVLAGRQVRVPRAPLTLLHPAPGPGAQAVAPFAAPPLATPAETTCDARTGT</sequence>
<gene>
    <name evidence="2" type="ORF">DesU5LDRAFT_4130</name>
</gene>
<organism evidence="2">
    <name type="scientific">Desulfovibrio sp. U5L</name>
    <dbReference type="NCBI Taxonomy" id="596152"/>
    <lineage>
        <taxon>Bacteria</taxon>
        <taxon>Pseudomonadati</taxon>
        <taxon>Thermodesulfobacteriota</taxon>
        <taxon>Desulfovibrionia</taxon>
        <taxon>Desulfovibrionales</taxon>
        <taxon>Desulfovibrionaceae</taxon>
        <taxon>Desulfovibrio</taxon>
    </lineage>
</organism>
<feature type="transmembrane region" description="Helical" evidence="1">
    <location>
        <begin position="468"/>
        <end position="485"/>
    </location>
</feature>
<evidence type="ECO:0000313" key="2">
    <source>
        <dbReference type="EMBL" id="EIG55722.1"/>
    </source>
</evidence>
<feature type="transmembrane region" description="Helical" evidence="1">
    <location>
        <begin position="414"/>
        <end position="436"/>
    </location>
</feature>